<reference evidence="1 2" key="1">
    <citation type="journal article" date="2019" name="Syst. Appl. Microbiol.">
        <title>Characterization of Bifidobacterium species in feaces of the Egyptian fruit bat: Description of B. vespertilionis sp. nov. and B. rousetti sp. nov.</title>
        <authorList>
            <person name="Modesto M."/>
            <person name="Satti M."/>
            <person name="Watanabe K."/>
            <person name="Puglisi E."/>
            <person name="Morelli L."/>
            <person name="Huang C.-H."/>
            <person name="Liou J.-S."/>
            <person name="Miyashita M."/>
            <person name="Tamura T."/>
            <person name="Saito S."/>
            <person name="Mori K."/>
            <person name="Huang L."/>
            <person name="Sciavilla P."/>
            <person name="Sandri C."/>
            <person name="Spiezio C."/>
            <person name="Vitali F."/>
            <person name="Cavalieri D."/>
            <person name="Perpetuini G."/>
            <person name="Tofalo R."/>
            <person name="Bonetti A."/>
            <person name="Arita M."/>
            <person name="Mattarelli P."/>
        </authorList>
    </citation>
    <scope>NUCLEOTIDE SEQUENCE [LARGE SCALE GENOMIC DNA]</scope>
    <source>
        <strain evidence="1 2">RST7</strain>
    </source>
</reference>
<dbReference type="AlphaFoldDB" id="A0A5M9ZWL5"/>
<dbReference type="EMBL" id="RZUI01000001">
    <property type="protein sequence ID" value="KAA8831970.1"/>
    <property type="molecule type" value="Genomic_DNA"/>
</dbReference>
<organism evidence="1 2">
    <name type="scientific">Bifidobacterium tissieri</name>
    <dbReference type="NCBI Taxonomy" id="1630162"/>
    <lineage>
        <taxon>Bacteria</taxon>
        <taxon>Bacillati</taxon>
        <taxon>Actinomycetota</taxon>
        <taxon>Actinomycetes</taxon>
        <taxon>Bifidobacteriales</taxon>
        <taxon>Bifidobacteriaceae</taxon>
        <taxon>Bifidobacterium</taxon>
    </lineage>
</organism>
<dbReference type="RefSeq" id="WP_150380387.1">
    <property type="nucleotide sequence ID" value="NZ_RZUI01000001.1"/>
</dbReference>
<evidence type="ECO:0000313" key="2">
    <source>
        <dbReference type="Proteomes" id="UP000412028"/>
    </source>
</evidence>
<comment type="caution">
    <text evidence="1">The sequence shown here is derived from an EMBL/GenBank/DDBJ whole genome shotgun (WGS) entry which is preliminary data.</text>
</comment>
<dbReference type="Proteomes" id="UP000412028">
    <property type="component" value="Unassembled WGS sequence"/>
</dbReference>
<name>A0A5M9ZWL5_9BIFI</name>
<proteinExistence type="predicted"/>
<protein>
    <submittedName>
        <fullName evidence="1">Uncharacterized protein</fullName>
    </submittedName>
</protein>
<accession>A0A5M9ZWL5</accession>
<gene>
    <name evidence="1" type="ORF">EMO89_00125</name>
</gene>
<evidence type="ECO:0000313" key="1">
    <source>
        <dbReference type="EMBL" id="KAA8831970.1"/>
    </source>
</evidence>
<sequence>MGLTDTDRNITTTARLYMANTPRTEYMDDEVASRPISAEVIRIMDKLAPAAYWRLKRIGLNVDFEVSLTRMYGDMLRHARIVTPEEVEAFRDTRSGRRGGVLIGTLGDGRLVVKYPHGDGRDAYWTVIIEGGGGYAHDTGYMY</sequence>